<dbReference type="OrthoDB" id="9806203at2"/>
<dbReference type="PANTHER" id="PTHR32119">
    <property type="entry name" value="OROTIDINE 5'-PHOSPHATE DECARBOXYLASE"/>
    <property type="match status" value="1"/>
</dbReference>
<dbReference type="InterPro" id="IPR011060">
    <property type="entry name" value="RibuloseP-bd_barrel"/>
</dbReference>
<feature type="active site" description="For OMPdecase activity" evidence="7">
    <location>
        <position position="64"/>
    </location>
</feature>
<protein>
    <recommendedName>
        <fullName evidence="6">Orotidine 5'-phosphate decarboxylase</fullName>
        <ecNumber evidence="6">4.1.1.23</ecNumber>
    </recommendedName>
    <alternativeName>
        <fullName evidence="6">OMP decarboxylase</fullName>
        <shortName evidence="6">OMPDCase</shortName>
        <shortName evidence="6">OMPdecase</shortName>
    </alternativeName>
</protein>
<comment type="subunit">
    <text evidence="6">Homodimer.</text>
</comment>
<dbReference type="EMBL" id="SRYE01000004">
    <property type="protein sequence ID" value="TGY61682.1"/>
    <property type="molecule type" value="Genomic_DNA"/>
</dbReference>
<keyword evidence="4 6" id="KW-0665">Pyrimidine biosynthesis</keyword>
<comment type="catalytic activity">
    <reaction evidence="6">
        <text>orotidine 5'-phosphate + H(+) = UMP + CO2</text>
        <dbReference type="Rhea" id="RHEA:11596"/>
        <dbReference type="ChEBI" id="CHEBI:15378"/>
        <dbReference type="ChEBI" id="CHEBI:16526"/>
        <dbReference type="ChEBI" id="CHEBI:57538"/>
        <dbReference type="ChEBI" id="CHEBI:57865"/>
        <dbReference type="EC" id="4.1.1.23"/>
    </reaction>
</comment>
<proteinExistence type="inferred from homology"/>
<dbReference type="Gene3D" id="3.20.20.70">
    <property type="entry name" value="Aldolase class I"/>
    <property type="match status" value="1"/>
</dbReference>
<feature type="binding site" evidence="6 8">
    <location>
        <position position="217"/>
    </location>
    <ligand>
        <name>substrate</name>
    </ligand>
</feature>
<evidence type="ECO:0000256" key="5">
    <source>
        <dbReference type="ARBA" id="ARBA00023239"/>
    </source>
</evidence>
<feature type="binding site" evidence="6 8">
    <location>
        <position position="218"/>
    </location>
    <ligand>
        <name>substrate</name>
    </ligand>
</feature>
<comment type="caution">
    <text evidence="10">The sequence shown here is derived from an EMBL/GenBank/DDBJ whole genome shotgun (WGS) entry which is preliminary data.</text>
</comment>
<comment type="similarity">
    <text evidence="6">Belongs to the OMP decarboxylase family. Type 1 subfamily.</text>
</comment>
<evidence type="ECO:0000256" key="1">
    <source>
        <dbReference type="ARBA" id="ARBA00002356"/>
    </source>
</evidence>
<evidence type="ECO:0000256" key="6">
    <source>
        <dbReference type="HAMAP-Rule" id="MF_01200"/>
    </source>
</evidence>
<evidence type="ECO:0000259" key="9">
    <source>
        <dbReference type="SMART" id="SM00934"/>
    </source>
</evidence>
<gene>
    <name evidence="6 10" type="primary">pyrF</name>
    <name evidence="10" type="ORF">E5334_06645</name>
</gene>
<dbReference type="UniPathway" id="UPA00070">
    <property type="reaction ID" value="UER00120"/>
</dbReference>
<reference evidence="10 11" key="1">
    <citation type="submission" date="2019-04" db="EMBL/GenBank/DDBJ databases">
        <title>Microbes associate with the intestines of laboratory mice.</title>
        <authorList>
            <person name="Navarre W."/>
            <person name="Wong E."/>
            <person name="Huang K."/>
            <person name="Tropini C."/>
            <person name="Ng K."/>
            <person name="Yu B."/>
        </authorList>
    </citation>
    <scope>NUCLEOTIDE SEQUENCE [LARGE SCALE GENOMIC DNA]</scope>
    <source>
        <strain evidence="10 11">NM07_P-09</strain>
    </source>
</reference>
<feature type="active site" description="Proton donor" evidence="6">
    <location>
        <position position="66"/>
    </location>
</feature>
<sequence>MLTDDQARDAVIVALDCSAQKALETARLLSGHARWLKVGMTLFYAAGPSIVETFKSQGYQVFLDLKLFDIPHQIEGAAASAAACGADLLSIHGLGGAAMAQAARRGVESQAAEKPACCNLVAITVLTSMSEEDASSVGIETPIAKEVSRLASLACSNGADGIVCSPQEAQAMRQLLGSQARIVCPGVRPQGAQMGDQSRVATPLVTLKAGASQIVVGRPIMNAPDPLKAFEDIVLELQGQ</sequence>
<dbReference type="InterPro" id="IPR013785">
    <property type="entry name" value="Aldolase_TIM"/>
</dbReference>
<dbReference type="Pfam" id="PF00215">
    <property type="entry name" value="OMPdecase"/>
    <property type="match status" value="1"/>
</dbReference>
<dbReference type="SUPFAM" id="SSF51366">
    <property type="entry name" value="Ribulose-phoshate binding barrel"/>
    <property type="match status" value="1"/>
</dbReference>
<dbReference type="GO" id="GO:0004590">
    <property type="term" value="F:orotidine-5'-phosphate decarboxylase activity"/>
    <property type="evidence" value="ECO:0007669"/>
    <property type="project" value="UniProtKB-UniRule"/>
</dbReference>
<dbReference type="NCBIfam" id="NF001273">
    <property type="entry name" value="PRK00230.1"/>
    <property type="match status" value="1"/>
</dbReference>
<keyword evidence="5 6" id="KW-0456">Lyase</keyword>
<feature type="binding site" evidence="6 8">
    <location>
        <position position="197"/>
    </location>
    <ligand>
        <name>substrate</name>
    </ligand>
</feature>
<feature type="binding site" evidence="6">
    <location>
        <begin position="64"/>
        <end position="73"/>
    </location>
    <ligand>
        <name>substrate</name>
    </ligand>
</feature>
<dbReference type="HAMAP" id="MF_01200_B">
    <property type="entry name" value="OMPdecase_type1_B"/>
    <property type="match status" value="1"/>
</dbReference>
<feature type="active site" description="For OMPdecase activity" evidence="7">
    <location>
        <position position="66"/>
    </location>
</feature>
<dbReference type="InterPro" id="IPR047596">
    <property type="entry name" value="OMPdecase_bac"/>
</dbReference>
<feature type="binding site" evidence="6 8">
    <location>
        <position position="37"/>
    </location>
    <ligand>
        <name>substrate</name>
    </ligand>
</feature>
<organism evidence="10 11">
    <name type="scientific">Muricaecibacterium torontonense</name>
    <dbReference type="NCBI Taxonomy" id="3032871"/>
    <lineage>
        <taxon>Bacteria</taxon>
        <taxon>Bacillati</taxon>
        <taxon>Actinomycetota</taxon>
        <taxon>Coriobacteriia</taxon>
        <taxon>Coriobacteriales</taxon>
        <taxon>Atopobiaceae</taxon>
        <taxon>Muricaecibacterium</taxon>
    </lineage>
</organism>
<keyword evidence="3 6" id="KW-0210">Decarboxylase</keyword>
<name>A0A4S2F073_9ACTN</name>
<evidence type="ECO:0000256" key="4">
    <source>
        <dbReference type="ARBA" id="ARBA00022975"/>
    </source>
</evidence>
<feature type="domain" description="Orotidine 5'-phosphate decarboxylase" evidence="9">
    <location>
        <begin position="10"/>
        <end position="233"/>
    </location>
</feature>
<dbReference type="GO" id="GO:0005829">
    <property type="term" value="C:cytosol"/>
    <property type="evidence" value="ECO:0007669"/>
    <property type="project" value="TreeGrafter"/>
</dbReference>
<feature type="binding site" evidence="6 8">
    <location>
        <position position="16"/>
    </location>
    <ligand>
        <name>substrate</name>
    </ligand>
</feature>
<dbReference type="GO" id="GO:0006207">
    <property type="term" value="P:'de novo' pyrimidine nucleobase biosynthetic process"/>
    <property type="evidence" value="ECO:0007669"/>
    <property type="project" value="InterPro"/>
</dbReference>
<evidence type="ECO:0000313" key="11">
    <source>
        <dbReference type="Proteomes" id="UP000310263"/>
    </source>
</evidence>
<accession>A0A4S2F073</accession>
<evidence type="ECO:0000256" key="8">
    <source>
        <dbReference type="PIRSR" id="PIRSR614732-2"/>
    </source>
</evidence>
<dbReference type="InterPro" id="IPR001754">
    <property type="entry name" value="OMPdeCOase_dom"/>
</dbReference>
<comment type="function">
    <text evidence="1 6">Catalyzes the decarboxylation of orotidine 5'-monophosphate (OMP) to uridine 5'-monophosphate (UMP).</text>
</comment>
<dbReference type="NCBIfam" id="TIGR01740">
    <property type="entry name" value="pyrF"/>
    <property type="match status" value="1"/>
</dbReference>
<comment type="pathway">
    <text evidence="2 6">Pyrimidine metabolism; UMP biosynthesis via de novo pathway; UMP from orotate: step 2/2.</text>
</comment>
<feature type="binding site" evidence="6 8">
    <location>
        <position position="127"/>
    </location>
    <ligand>
        <name>substrate</name>
    </ligand>
</feature>
<evidence type="ECO:0000256" key="2">
    <source>
        <dbReference type="ARBA" id="ARBA00004861"/>
    </source>
</evidence>
<dbReference type="SMART" id="SM00934">
    <property type="entry name" value="OMPdecase"/>
    <property type="match status" value="1"/>
</dbReference>
<keyword evidence="11" id="KW-1185">Reference proteome</keyword>
<dbReference type="GO" id="GO:0044205">
    <property type="term" value="P:'de novo' UMP biosynthetic process"/>
    <property type="evidence" value="ECO:0007669"/>
    <property type="project" value="UniProtKB-UniRule"/>
</dbReference>
<feature type="binding site" evidence="6 8">
    <location>
        <position position="188"/>
    </location>
    <ligand>
        <name>substrate</name>
    </ligand>
</feature>
<feature type="active site" description="For OMPdecase activity" evidence="7">
    <location>
        <position position="69"/>
    </location>
</feature>
<dbReference type="CDD" id="cd04725">
    <property type="entry name" value="OMP_decarboxylase_like"/>
    <property type="match status" value="1"/>
</dbReference>
<dbReference type="EC" id="4.1.1.23" evidence="6"/>
<dbReference type="Proteomes" id="UP000310263">
    <property type="component" value="Unassembled WGS sequence"/>
</dbReference>
<dbReference type="InterPro" id="IPR014732">
    <property type="entry name" value="OMPdecase"/>
</dbReference>
<dbReference type="AlphaFoldDB" id="A0A4S2F073"/>
<evidence type="ECO:0000256" key="3">
    <source>
        <dbReference type="ARBA" id="ARBA00022793"/>
    </source>
</evidence>
<dbReference type="RefSeq" id="WP_136012815.1">
    <property type="nucleotide sequence ID" value="NZ_SRYE01000004.1"/>
</dbReference>
<evidence type="ECO:0000313" key="10">
    <source>
        <dbReference type="EMBL" id="TGY61682.1"/>
    </source>
</evidence>
<dbReference type="PANTHER" id="PTHR32119:SF2">
    <property type="entry name" value="OROTIDINE 5'-PHOSPHATE DECARBOXYLASE"/>
    <property type="match status" value="1"/>
</dbReference>
<evidence type="ECO:0000256" key="7">
    <source>
        <dbReference type="PIRSR" id="PIRSR614732-1"/>
    </source>
</evidence>